<protein>
    <submittedName>
        <fullName evidence="1">Uncharacterized protein</fullName>
    </submittedName>
</protein>
<proteinExistence type="predicted"/>
<evidence type="ECO:0000313" key="1">
    <source>
        <dbReference type="EMBL" id="MBB5032219.1"/>
    </source>
</evidence>
<accession>A0A7W7Y9T0</accession>
<comment type="caution">
    <text evidence="1">The sequence shown here is derived from an EMBL/GenBank/DDBJ whole genome shotgun (WGS) entry which is preliminary data.</text>
</comment>
<name>A0A7W7Y9T0_9BACT</name>
<organism evidence="1 2">
    <name type="scientific">Prosthecobacter vanneervenii</name>
    <dbReference type="NCBI Taxonomy" id="48466"/>
    <lineage>
        <taxon>Bacteria</taxon>
        <taxon>Pseudomonadati</taxon>
        <taxon>Verrucomicrobiota</taxon>
        <taxon>Verrucomicrobiia</taxon>
        <taxon>Verrucomicrobiales</taxon>
        <taxon>Verrucomicrobiaceae</taxon>
        <taxon>Prosthecobacter</taxon>
    </lineage>
</organism>
<gene>
    <name evidence="1" type="ORF">HNQ65_001796</name>
</gene>
<evidence type="ECO:0000313" key="2">
    <source>
        <dbReference type="Proteomes" id="UP000590740"/>
    </source>
</evidence>
<dbReference type="RefSeq" id="WP_184339155.1">
    <property type="nucleotide sequence ID" value="NZ_JACHIG010000003.1"/>
</dbReference>
<dbReference type="Proteomes" id="UP000590740">
    <property type="component" value="Unassembled WGS sequence"/>
</dbReference>
<keyword evidence="2" id="KW-1185">Reference proteome</keyword>
<dbReference type="AlphaFoldDB" id="A0A7W7Y9T0"/>
<sequence length="331" mass="37303">MRAGVENIIPSSRLEGLALAGGYGRGEGGVLHEGGHDRPYNDLEFFVFVRGSTFINDRRYKASLHALGESLSPEAGLEVEFKILSLQKLRRSPVSMFYYDLVMGHRWLVGDESLFAGCEHHQNASDIPLHEATRLLFNRCSGLLFASERLSQDSFDSDDADFVGRNLAKAQLALGDVFLTMNGRYHWSCRERHHRLKETTGASPALLAHHAAGMAFKLHPQRTTKSRAELSLEHTELSQMASEIFLQLESKRLNIRLAQAADYVSCTANKCPEVPLWKNVLIHLRTRGLPSGLTRYPREHLLNELVRMLWTGCVAEPQAVRRYATLWGCYN</sequence>
<dbReference type="EMBL" id="JACHIG010000003">
    <property type="protein sequence ID" value="MBB5032219.1"/>
    <property type="molecule type" value="Genomic_DNA"/>
</dbReference>
<reference evidence="1 2" key="1">
    <citation type="submission" date="2020-08" db="EMBL/GenBank/DDBJ databases">
        <title>Genomic Encyclopedia of Type Strains, Phase IV (KMG-IV): sequencing the most valuable type-strain genomes for metagenomic binning, comparative biology and taxonomic classification.</title>
        <authorList>
            <person name="Goeker M."/>
        </authorList>
    </citation>
    <scope>NUCLEOTIDE SEQUENCE [LARGE SCALE GENOMIC DNA]</scope>
    <source>
        <strain evidence="1 2">DSM 12252</strain>
    </source>
</reference>